<keyword evidence="2" id="KW-1185">Reference proteome</keyword>
<dbReference type="AlphaFoldDB" id="A0ABD1WVR3"/>
<dbReference type="PANTHER" id="PTHR32419:SF6">
    <property type="entry name" value="GLUTATHIONE S-TRANSFERASE OMEGA-LIKE 1-RELATED"/>
    <property type="match status" value="1"/>
</dbReference>
<dbReference type="EMBL" id="JBFOLJ010000002">
    <property type="protein sequence ID" value="KAL2553749.1"/>
    <property type="molecule type" value="Genomic_DNA"/>
</dbReference>
<sequence>MHCRANGAKNRGDSRTSRMGCRDRKFRFIATGTNNFHKKTHIINTTPVYAVHFKCNKKLLHEYSNLFNYTKEIFQIPGLSSTVNIEHIKRHYYESRRSINPFGIIPHDVENSNSNKCPSNFKCGEFSYPTTGIDRDYTARVLIPLEYNLIAKAVAA</sequence>
<evidence type="ECO:0000313" key="2">
    <source>
        <dbReference type="Proteomes" id="UP001604277"/>
    </source>
</evidence>
<comment type="caution">
    <text evidence="1">The sequence shown here is derived from an EMBL/GenBank/DDBJ whole genome shotgun (WGS) entry which is preliminary data.</text>
</comment>
<protein>
    <submittedName>
        <fullName evidence="1">GST C-terminal domain-containing protein</fullName>
    </submittedName>
</protein>
<accession>A0ABD1WVR3</accession>
<evidence type="ECO:0000313" key="1">
    <source>
        <dbReference type="EMBL" id="KAL2553749.1"/>
    </source>
</evidence>
<dbReference type="Proteomes" id="UP001604277">
    <property type="component" value="Unassembled WGS sequence"/>
</dbReference>
<dbReference type="InterPro" id="IPR036282">
    <property type="entry name" value="Glutathione-S-Trfase_C_sf"/>
</dbReference>
<gene>
    <name evidence="1" type="ORF">Fot_07368</name>
</gene>
<dbReference type="PANTHER" id="PTHR32419">
    <property type="entry name" value="GLUTATHIONYL-HYDROQUINONE REDUCTASE"/>
    <property type="match status" value="1"/>
</dbReference>
<name>A0ABD1WVR3_9LAMI</name>
<dbReference type="InterPro" id="IPR016639">
    <property type="entry name" value="GST_Omega/GSH"/>
</dbReference>
<reference evidence="2" key="1">
    <citation type="submission" date="2024-07" db="EMBL/GenBank/DDBJ databases">
        <title>Two chromosome-level genome assemblies of Korean endemic species Abeliophyllum distichum and Forsythia ovata (Oleaceae).</title>
        <authorList>
            <person name="Jang H."/>
        </authorList>
    </citation>
    <scope>NUCLEOTIDE SEQUENCE [LARGE SCALE GENOMIC DNA]</scope>
</reference>
<dbReference type="SUPFAM" id="SSF47616">
    <property type="entry name" value="GST C-terminal domain-like"/>
    <property type="match status" value="1"/>
</dbReference>
<dbReference type="Gene3D" id="1.20.1050.10">
    <property type="match status" value="1"/>
</dbReference>
<organism evidence="1 2">
    <name type="scientific">Forsythia ovata</name>
    <dbReference type="NCBI Taxonomy" id="205694"/>
    <lineage>
        <taxon>Eukaryota</taxon>
        <taxon>Viridiplantae</taxon>
        <taxon>Streptophyta</taxon>
        <taxon>Embryophyta</taxon>
        <taxon>Tracheophyta</taxon>
        <taxon>Spermatophyta</taxon>
        <taxon>Magnoliopsida</taxon>
        <taxon>eudicotyledons</taxon>
        <taxon>Gunneridae</taxon>
        <taxon>Pentapetalae</taxon>
        <taxon>asterids</taxon>
        <taxon>lamiids</taxon>
        <taxon>Lamiales</taxon>
        <taxon>Oleaceae</taxon>
        <taxon>Forsythieae</taxon>
        <taxon>Forsythia</taxon>
    </lineage>
</organism>
<proteinExistence type="predicted"/>